<feature type="region of interest" description="Disordered" evidence="1">
    <location>
        <begin position="324"/>
        <end position="350"/>
    </location>
</feature>
<evidence type="ECO:0000313" key="4">
    <source>
        <dbReference type="Proteomes" id="UP000703269"/>
    </source>
</evidence>
<keyword evidence="2" id="KW-1133">Transmembrane helix</keyword>
<dbReference type="AlphaFoldDB" id="A0A9P3GB56"/>
<feature type="region of interest" description="Disordered" evidence="1">
    <location>
        <begin position="473"/>
        <end position="494"/>
    </location>
</feature>
<protein>
    <submittedName>
        <fullName evidence="3">Uncharacterized protein</fullName>
    </submittedName>
</protein>
<gene>
    <name evidence="3" type="ORF">PsYK624_067780</name>
</gene>
<dbReference type="OrthoDB" id="3363836at2759"/>
<keyword evidence="2" id="KW-0812">Transmembrane</keyword>
<proteinExistence type="predicted"/>
<evidence type="ECO:0000256" key="1">
    <source>
        <dbReference type="SAM" id="MobiDB-lite"/>
    </source>
</evidence>
<reference evidence="3 4" key="1">
    <citation type="submission" date="2021-08" db="EMBL/GenBank/DDBJ databases">
        <title>Draft Genome Sequence of Phanerochaete sordida strain YK-624.</title>
        <authorList>
            <person name="Mori T."/>
            <person name="Dohra H."/>
            <person name="Suzuki T."/>
            <person name="Kawagishi H."/>
            <person name="Hirai H."/>
        </authorList>
    </citation>
    <scope>NUCLEOTIDE SEQUENCE [LARGE SCALE GENOMIC DNA]</scope>
    <source>
        <strain evidence="3 4">YK-624</strain>
    </source>
</reference>
<keyword evidence="4" id="KW-1185">Reference proteome</keyword>
<comment type="caution">
    <text evidence="3">The sequence shown here is derived from an EMBL/GenBank/DDBJ whole genome shotgun (WGS) entry which is preliminary data.</text>
</comment>
<keyword evidence="2" id="KW-0472">Membrane</keyword>
<evidence type="ECO:0000256" key="2">
    <source>
        <dbReference type="SAM" id="Phobius"/>
    </source>
</evidence>
<feature type="transmembrane region" description="Helical" evidence="2">
    <location>
        <begin position="166"/>
        <end position="186"/>
    </location>
</feature>
<dbReference type="EMBL" id="BPQB01000017">
    <property type="protein sequence ID" value="GJE90634.1"/>
    <property type="molecule type" value="Genomic_DNA"/>
</dbReference>
<accession>A0A9P3GB56</accession>
<feature type="region of interest" description="Disordered" evidence="1">
    <location>
        <begin position="264"/>
        <end position="300"/>
    </location>
</feature>
<dbReference type="Proteomes" id="UP000703269">
    <property type="component" value="Unassembled WGS sequence"/>
</dbReference>
<name>A0A9P3GB56_9APHY</name>
<sequence>MLEKISKYKLHGGPLANHHRKRDGDACKTGGFYKSPAASQSVAASTPFNITWDPSCLSTNAVDIYLYAPGASNPRIHLWETVDFAAGSYETQLKPSWWNSTSSVNLQLAIVESGTPPFMATLPAGPVFQGTYTGTAGATADDSTGSAIEVVNNVPQPKQGLSKGKVAAAVIMPLLIIAGIVAAIYIKMKRAKGQDKRKRWSEMVDKRMSTISTDWKPVTVAGASAAIRASMAVGESGDNRKSSFSFGAIRPVSTLDGGQAGIGAKGGIDLTTPQSSELVSGPRTRARANTATSERVSRVSFAVDTRPSGEGRRSMHNARTSRAFHTGHVPPLPTRQDSGDISPVQREGPSSLTFEDINRRMSSFDATRPSMDGVMPALAMMRNDDMMQSQSTFNPNPPMSMPVPMLATPEPALQSPILNAMPMQPMPASVMSPDEMLRAYAEQRRAVASPPPMGAPAMPAPALNFNGGGMRTLYSPEHRQSLPPTDDIYGGTAQ</sequence>
<organism evidence="3 4">
    <name type="scientific">Phanerochaete sordida</name>
    <dbReference type="NCBI Taxonomy" id="48140"/>
    <lineage>
        <taxon>Eukaryota</taxon>
        <taxon>Fungi</taxon>
        <taxon>Dikarya</taxon>
        <taxon>Basidiomycota</taxon>
        <taxon>Agaricomycotina</taxon>
        <taxon>Agaricomycetes</taxon>
        <taxon>Polyporales</taxon>
        <taxon>Phanerochaetaceae</taxon>
        <taxon>Phanerochaete</taxon>
    </lineage>
</organism>
<evidence type="ECO:0000313" key="3">
    <source>
        <dbReference type="EMBL" id="GJE90634.1"/>
    </source>
</evidence>